<dbReference type="AlphaFoldDB" id="A0A1D2A7A9"/>
<gene>
    <name evidence="1" type="ORF">g.1875</name>
</gene>
<evidence type="ECO:0000313" key="1">
    <source>
        <dbReference type="EMBL" id="JAT74845.1"/>
    </source>
</evidence>
<dbReference type="SUPFAM" id="SSF54637">
    <property type="entry name" value="Thioesterase/thiol ester dehydrase-isomerase"/>
    <property type="match status" value="1"/>
</dbReference>
<reference evidence="1" key="1">
    <citation type="submission" date="2015-08" db="EMBL/GenBank/DDBJ databases">
        <authorList>
            <person name="Babu N.S."/>
            <person name="Beckwith C.J."/>
            <person name="Beseler K.G."/>
            <person name="Brison A."/>
            <person name="Carone J.V."/>
            <person name="Caskin T.P."/>
            <person name="Diamond M."/>
            <person name="Durham M.E."/>
            <person name="Foxe J.M."/>
            <person name="Go M."/>
            <person name="Henderson B.A."/>
            <person name="Jones I.B."/>
            <person name="McGettigan J.A."/>
            <person name="Micheletti S.J."/>
            <person name="Nasrallah M.E."/>
            <person name="Ortiz D."/>
            <person name="Piller C.R."/>
            <person name="Privatt S.R."/>
            <person name="Schneider S.L."/>
            <person name="Sharp S."/>
            <person name="Smith T.C."/>
            <person name="Stanton J.D."/>
            <person name="Ullery H.E."/>
            <person name="Wilson R.J."/>
            <person name="Serrano M.G."/>
            <person name="Buck G."/>
            <person name="Lee V."/>
            <person name="Wang Y."/>
            <person name="Carvalho R."/>
            <person name="Voegtly L."/>
            <person name="Shi R."/>
            <person name="Duckworth R."/>
            <person name="Johnson A."/>
            <person name="Loviza R."/>
            <person name="Walstead R."/>
            <person name="Shah Z."/>
            <person name="Kiflezghi M."/>
            <person name="Wade K."/>
            <person name="Ball S.L."/>
            <person name="Bradley K.W."/>
            <person name="Asai D.J."/>
            <person name="Bowman C.A."/>
            <person name="Russell D.A."/>
            <person name="Pope W.H."/>
            <person name="Jacobs-Sera D."/>
            <person name="Hendrix R.W."/>
            <person name="Hatfull G.F."/>
        </authorList>
    </citation>
    <scope>NUCLEOTIDE SEQUENCE</scope>
</reference>
<dbReference type="Gene3D" id="3.10.129.10">
    <property type="entry name" value="Hotdog Thioesterase"/>
    <property type="match status" value="1"/>
</dbReference>
<dbReference type="CDD" id="cd03440">
    <property type="entry name" value="hot_dog"/>
    <property type="match status" value="1"/>
</dbReference>
<name>A0A1D2A7A9_AUXPR</name>
<dbReference type="EMBL" id="GDKF01003777">
    <property type="protein sequence ID" value="JAT74845.1"/>
    <property type="molecule type" value="Transcribed_RNA"/>
</dbReference>
<dbReference type="InterPro" id="IPR029069">
    <property type="entry name" value="HotDog_dom_sf"/>
</dbReference>
<sequence>MSCARVAASRLPVSHLVSLQSGCRYSLHTRTRRDARSTGRNCSVMCALIEDQGPGNQGETPPATPTLAPSRLRTHQLAGTAAGYREQAVAHGIPSRKHGLFADDDALLLELCASPDMAAFEKHLPGEAGPYQPLPRGGWVTGDEAAARGIDLRMFYRTPAPGDEHGSLEGVVRLGDGASIGIGFWVSAHGGAVESVLDEATAELAKCEFTPVLATVEANFRIKKAVPLHTTLRVECRVVKMRGIRCWVDGRLTSPDRSVVYAECAAQLVNISSWL</sequence>
<evidence type="ECO:0008006" key="2">
    <source>
        <dbReference type="Google" id="ProtNLM"/>
    </source>
</evidence>
<organism evidence="1">
    <name type="scientific">Auxenochlorella protothecoides</name>
    <name type="common">Green microalga</name>
    <name type="synonym">Chlorella protothecoides</name>
    <dbReference type="NCBI Taxonomy" id="3075"/>
    <lineage>
        <taxon>Eukaryota</taxon>
        <taxon>Viridiplantae</taxon>
        <taxon>Chlorophyta</taxon>
        <taxon>core chlorophytes</taxon>
        <taxon>Trebouxiophyceae</taxon>
        <taxon>Chlorellales</taxon>
        <taxon>Chlorellaceae</taxon>
        <taxon>Auxenochlorella</taxon>
    </lineage>
</organism>
<accession>A0A1D2A7A9</accession>
<proteinExistence type="predicted"/>
<protein>
    <recommendedName>
        <fullName evidence="2">Thioesterase domain-containing protein</fullName>
    </recommendedName>
</protein>